<reference evidence="2" key="1">
    <citation type="submission" date="2016-11" db="EMBL/GenBank/DDBJ databases">
        <authorList>
            <person name="Jaros S."/>
            <person name="Januszkiewicz K."/>
            <person name="Wedrychowicz H."/>
        </authorList>
    </citation>
    <scope>NUCLEOTIDE SEQUENCE [LARGE SCALE GENOMIC DNA]</scope>
    <source>
        <strain evidence="2">CGMCC 4.3555</strain>
    </source>
</reference>
<sequence length="61" mass="6557">MWVGPTMSPVISWAQSAELCLHGPATVIPQWEQLHRQVCATSKAPTGKYMVTGVTAPIVPP</sequence>
<accession>A0A9X8QXX3</accession>
<dbReference type="AlphaFoldDB" id="A0A9X8QXX3"/>
<organism evidence="1 2">
    <name type="scientific">Streptomyces yunnanensis</name>
    <dbReference type="NCBI Taxonomy" id="156453"/>
    <lineage>
        <taxon>Bacteria</taxon>
        <taxon>Bacillati</taxon>
        <taxon>Actinomycetota</taxon>
        <taxon>Actinomycetes</taxon>
        <taxon>Kitasatosporales</taxon>
        <taxon>Streptomycetaceae</taxon>
        <taxon>Streptomyces</taxon>
    </lineage>
</organism>
<dbReference type="EMBL" id="FRBK01000016">
    <property type="protein sequence ID" value="SHM93200.1"/>
    <property type="molecule type" value="Genomic_DNA"/>
</dbReference>
<evidence type="ECO:0000313" key="1">
    <source>
        <dbReference type="EMBL" id="SHM93200.1"/>
    </source>
</evidence>
<proteinExistence type="predicted"/>
<dbReference type="Proteomes" id="UP000184388">
    <property type="component" value="Unassembled WGS sequence"/>
</dbReference>
<evidence type="ECO:0000313" key="2">
    <source>
        <dbReference type="Proteomes" id="UP000184388"/>
    </source>
</evidence>
<name>A0A9X8QXX3_9ACTN</name>
<comment type="caution">
    <text evidence="1">The sequence shown here is derived from an EMBL/GenBank/DDBJ whole genome shotgun (WGS) entry which is preliminary data.</text>
</comment>
<protein>
    <submittedName>
        <fullName evidence="1">Uncharacterized protein</fullName>
    </submittedName>
</protein>
<gene>
    <name evidence="1" type="ORF">SAMN05216268_116135</name>
</gene>